<dbReference type="SUPFAM" id="SSF51735">
    <property type="entry name" value="NAD(P)-binding Rossmann-fold domains"/>
    <property type="match status" value="1"/>
</dbReference>
<dbReference type="InterPro" id="IPR000683">
    <property type="entry name" value="Gfo/Idh/MocA-like_OxRdtase_N"/>
</dbReference>
<evidence type="ECO:0000256" key="1">
    <source>
        <dbReference type="ARBA" id="ARBA00010928"/>
    </source>
</evidence>
<dbReference type="RefSeq" id="WP_093023905.1">
    <property type="nucleotide sequence ID" value="NZ_FPBK01000002.1"/>
</dbReference>
<evidence type="ECO:0000259" key="4">
    <source>
        <dbReference type="Pfam" id="PF22725"/>
    </source>
</evidence>
<dbReference type="Gene3D" id="3.30.360.10">
    <property type="entry name" value="Dihydrodipicolinate Reductase, domain 2"/>
    <property type="match status" value="1"/>
</dbReference>
<dbReference type="EMBL" id="FPBK01000002">
    <property type="protein sequence ID" value="SFU39558.1"/>
    <property type="molecule type" value="Genomic_DNA"/>
</dbReference>
<evidence type="ECO:0000256" key="2">
    <source>
        <dbReference type="ARBA" id="ARBA00023002"/>
    </source>
</evidence>
<reference evidence="5 6" key="1">
    <citation type="submission" date="2016-10" db="EMBL/GenBank/DDBJ databases">
        <authorList>
            <person name="de Groot N.N."/>
        </authorList>
    </citation>
    <scope>NUCLEOTIDE SEQUENCE [LARGE SCALE GENOMIC DNA]</scope>
    <source>
        <strain evidence="5 6">CGMCC 1.12333</strain>
    </source>
</reference>
<gene>
    <name evidence="5" type="ORF">SAMN05216480_102226</name>
</gene>
<dbReference type="GO" id="GO:0000166">
    <property type="term" value="F:nucleotide binding"/>
    <property type="evidence" value="ECO:0007669"/>
    <property type="project" value="InterPro"/>
</dbReference>
<dbReference type="GO" id="GO:0016491">
    <property type="term" value="F:oxidoreductase activity"/>
    <property type="evidence" value="ECO:0007669"/>
    <property type="project" value="UniProtKB-KW"/>
</dbReference>
<dbReference type="OrthoDB" id="9815825at2"/>
<organism evidence="5 6">
    <name type="scientific">Pustulibacterium marinum</name>
    <dbReference type="NCBI Taxonomy" id="1224947"/>
    <lineage>
        <taxon>Bacteria</taxon>
        <taxon>Pseudomonadati</taxon>
        <taxon>Bacteroidota</taxon>
        <taxon>Flavobacteriia</taxon>
        <taxon>Flavobacteriales</taxon>
        <taxon>Flavobacteriaceae</taxon>
        <taxon>Pustulibacterium</taxon>
    </lineage>
</organism>
<proteinExistence type="inferred from homology"/>
<dbReference type="PANTHER" id="PTHR22604">
    <property type="entry name" value="OXIDOREDUCTASES"/>
    <property type="match status" value="1"/>
</dbReference>
<dbReference type="SUPFAM" id="SSF55347">
    <property type="entry name" value="Glyceraldehyde-3-phosphate dehydrogenase-like, C-terminal domain"/>
    <property type="match status" value="1"/>
</dbReference>
<feature type="domain" description="GFO/IDH/MocA-like oxidoreductase" evidence="4">
    <location>
        <begin position="135"/>
        <end position="249"/>
    </location>
</feature>
<accession>A0A1I7FTS2</accession>
<comment type="similarity">
    <text evidence="1">Belongs to the Gfo/Idh/MocA family.</text>
</comment>
<dbReference type="InterPro" id="IPR050984">
    <property type="entry name" value="Gfo/Idh/MocA_domain"/>
</dbReference>
<dbReference type="InterPro" id="IPR036291">
    <property type="entry name" value="NAD(P)-bd_dom_sf"/>
</dbReference>
<keyword evidence="2" id="KW-0560">Oxidoreductase</keyword>
<feature type="domain" description="Gfo/Idh/MocA-like oxidoreductase N-terminal" evidence="3">
    <location>
        <begin position="7"/>
        <end position="124"/>
    </location>
</feature>
<protein>
    <submittedName>
        <fullName evidence="5">Predicted dehydrogenase</fullName>
    </submittedName>
</protein>
<dbReference type="AlphaFoldDB" id="A0A1I7FTS2"/>
<sequence>MNKKTTVNWAILGAGKIAKKFATDLTVVTNAQKYAVASRSFDKATSFSKEFGFEKSYGSYEEMVKDPHVDAVYIAVPHTHHATATKLCLEHGKAVLCEKPFAMHANEVEEMISIAQSKKVLLMEAMWTYFLPHYQYVLNFLKNETFGSIKSLEADFGFVAELDPSSRLLNKSLGGGGLLDIGIYPIFAALSILGMPKKINATAQFFETGADSVCEMNFQYNNDIVAKLKSTLLEKTATEATIVCENGTVLLNSRFHEPSTVTLKSNDGTTETLDFDYTTIGYNFEVAHFGSLLLEGATESPIMNFELSRKLIQLLDTVRSEIGLQYDI</sequence>
<dbReference type="InterPro" id="IPR055170">
    <property type="entry name" value="GFO_IDH_MocA-like_dom"/>
</dbReference>
<evidence type="ECO:0000313" key="6">
    <source>
        <dbReference type="Proteomes" id="UP000199138"/>
    </source>
</evidence>
<evidence type="ECO:0000259" key="3">
    <source>
        <dbReference type="Pfam" id="PF01408"/>
    </source>
</evidence>
<keyword evidence="6" id="KW-1185">Reference proteome</keyword>
<evidence type="ECO:0000313" key="5">
    <source>
        <dbReference type="EMBL" id="SFU39558.1"/>
    </source>
</evidence>
<dbReference type="Pfam" id="PF22725">
    <property type="entry name" value="GFO_IDH_MocA_C3"/>
    <property type="match status" value="1"/>
</dbReference>
<name>A0A1I7FTS2_9FLAO</name>
<dbReference type="Proteomes" id="UP000199138">
    <property type="component" value="Unassembled WGS sequence"/>
</dbReference>
<dbReference type="STRING" id="1224947.SAMN05216480_102226"/>
<dbReference type="PANTHER" id="PTHR22604:SF105">
    <property type="entry name" value="TRANS-1,2-DIHYDROBENZENE-1,2-DIOL DEHYDROGENASE"/>
    <property type="match status" value="1"/>
</dbReference>
<dbReference type="Gene3D" id="3.40.50.720">
    <property type="entry name" value="NAD(P)-binding Rossmann-like Domain"/>
    <property type="match status" value="1"/>
</dbReference>
<dbReference type="Pfam" id="PF01408">
    <property type="entry name" value="GFO_IDH_MocA"/>
    <property type="match status" value="1"/>
</dbReference>